<reference evidence="2 3" key="1">
    <citation type="journal article" date="2010" name="Int. J. Syst. Evol. Microbiol.">
        <title>Sphingopyxis bauzanensis sp. nov., a psychrophilic bacterium isolated from soil.</title>
        <authorList>
            <person name="Zhang D.C."/>
            <person name="Liu H.C."/>
            <person name="Xin Y.H."/>
            <person name="Zhou Y.G."/>
            <person name="Schinner F."/>
            <person name="Margesin R."/>
        </authorList>
    </citation>
    <scope>NUCLEOTIDE SEQUENCE [LARGE SCALE GENOMIC DNA]</scope>
    <source>
        <strain evidence="2 3">DSM 22271</strain>
    </source>
</reference>
<keyword evidence="3" id="KW-1185">Reference proteome</keyword>
<comment type="caution">
    <text evidence="2">The sequence shown here is derived from an EMBL/GenBank/DDBJ whole genome shotgun (WGS) entry which is preliminary data.</text>
</comment>
<proteinExistence type="predicted"/>
<evidence type="ECO:0000313" key="2">
    <source>
        <dbReference type="EMBL" id="OWQ94140.1"/>
    </source>
</evidence>
<dbReference type="SUPFAM" id="SSF47336">
    <property type="entry name" value="ACP-like"/>
    <property type="match status" value="1"/>
</dbReference>
<feature type="domain" description="Carrier" evidence="1">
    <location>
        <begin position="1"/>
        <end position="76"/>
    </location>
</feature>
<gene>
    <name evidence="2" type="ORF">CDQ92_19085</name>
</gene>
<dbReference type="AlphaFoldDB" id="A0A246JNK5"/>
<sequence length="77" mass="8437">MAIWDQLTAVLRTQFKDGALPVTVETTASDVPGWDSLAHIRFILAVEKGFGIKFRTAEISSFDNLGDLAAMIAQKLQ</sequence>
<dbReference type="InterPro" id="IPR036736">
    <property type="entry name" value="ACP-like_sf"/>
</dbReference>
<evidence type="ECO:0000259" key="1">
    <source>
        <dbReference type="PROSITE" id="PS50075"/>
    </source>
</evidence>
<dbReference type="OrthoDB" id="9811033at2"/>
<dbReference type="PROSITE" id="PS50075">
    <property type="entry name" value="CARRIER"/>
    <property type="match status" value="1"/>
</dbReference>
<name>A0A246JNK5_9SPHN</name>
<protein>
    <submittedName>
        <fullName evidence="2">Acyl carrier protein</fullName>
    </submittedName>
</protein>
<dbReference type="Proteomes" id="UP000197361">
    <property type="component" value="Unassembled WGS sequence"/>
</dbReference>
<dbReference type="Pfam" id="PF00550">
    <property type="entry name" value="PP-binding"/>
    <property type="match status" value="1"/>
</dbReference>
<evidence type="ECO:0000313" key="3">
    <source>
        <dbReference type="Proteomes" id="UP000197361"/>
    </source>
</evidence>
<dbReference type="EMBL" id="NISK01000005">
    <property type="protein sequence ID" value="OWQ94140.1"/>
    <property type="molecule type" value="Genomic_DNA"/>
</dbReference>
<dbReference type="Gene3D" id="1.10.1200.10">
    <property type="entry name" value="ACP-like"/>
    <property type="match status" value="1"/>
</dbReference>
<dbReference type="InterPro" id="IPR009081">
    <property type="entry name" value="PP-bd_ACP"/>
</dbReference>
<accession>A0A246JNK5</accession>
<organism evidence="2 3">
    <name type="scientific">Sphingopyxis bauzanensis</name>
    <dbReference type="NCBI Taxonomy" id="651663"/>
    <lineage>
        <taxon>Bacteria</taxon>
        <taxon>Pseudomonadati</taxon>
        <taxon>Pseudomonadota</taxon>
        <taxon>Alphaproteobacteria</taxon>
        <taxon>Sphingomonadales</taxon>
        <taxon>Sphingomonadaceae</taxon>
        <taxon>Sphingopyxis</taxon>
    </lineage>
</organism>